<dbReference type="InterPro" id="IPR004659">
    <property type="entry name" value="RNase_E/G"/>
</dbReference>
<feature type="compositionally biased region" description="Basic and acidic residues" evidence="16">
    <location>
        <begin position="668"/>
        <end position="681"/>
    </location>
</feature>
<evidence type="ECO:0000256" key="11">
    <source>
        <dbReference type="ARBA" id="ARBA00022801"/>
    </source>
</evidence>
<dbReference type="PANTHER" id="PTHR30001">
    <property type="entry name" value="RIBONUCLEASE"/>
    <property type="match status" value="1"/>
</dbReference>
<keyword evidence="15" id="KW-0862">Zinc</keyword>
<feature type="compositionally biased region" description="Low complexity" evidence="16">
    <location>
        <begin position="546"/>
        <end position="559"/>
    </location>
</feature>
<protein>
    <recommendedName>
        <fullName evidence="15">Ribonuclease E</fullName>
        <shortName evidence="15">RNase E</shortName>
        <ecNumber evidence="15">3.1.26.12</ecNumber>
    </recommendedName>
</protein>
<name>A0ABT7I753_9GAMM</name>
<feature type="binding site" evidence="15">
    <location>
        <position position="404"/>
    </location>
    <ligand>
        <name>Zn(2+)</name>
        <dbReference type="ChEBI" id="CHEBI:29105"/>
        <note>ligand shared between dimeric partners</note>
    </ligand>
</feature>
<dbReference type="HAMAP" id="MF_00970">
    <property type="entry name" value="RNase_E"/>
    <property type="match status" value="1"/>
</dbReference>
<keyword evidence="6 15" id="KW-0819">tRNA processing</keyword>
<dbReference type="InterPro" id="IPR048583">
    <property type="entry name" value="RNase_E_G_thioredoxin-like"/>
</dbReference>
<keyword evidence="11 15" id="KW-0378">Hydrolase</keyword>
<feature type="domain" description="S1 motif" evidence="17">
    <location>
        <begin position="39"/>
        <end position="120"/>
    </location>
</feature>
<comment type="cofactor">
    <cofactor evidence="15">
        <name>Zn(2+)</name>
        <dbReference type="ChEBI" id="CHEBI:29105"/>
    </cofactor>
    <text evidence="15">Binds 2 Zn(2+) ions per homotetramer.</text>
</comment>
<organism evidence="18 19">
    <name type="scientific">Marinobacter azerbaijanicus</name>
    <dbReference type="NCBI Taxonomy" id="3050455"/>
    <lineage>
        <taxon>Bacteria</taxon>
        <taxon>Pseudomonadati</taxon>
        <taxon>Pseudomonadota</taxon>
        <taxon>Gammaproteobacteria</taxon>
        <taxon>Pseudomonadales</taxon>
        <taxon>Marinobacteraceae</taxon>
        <taxon>Marinobacter</taxon>
    </lineage>
</organism>
<dbReference type="NCBIfam" id="NF008074">
    <property type="entry name" value="PRK10811.1"/>
    <property type="match status" value="1"/>
</dbReference>
<keyword evidence="19" id="KW-1185">Reference proteome</keyword>
<evidence type="ECO:0000256" key="5">
    <source>
        <dbReference type="ARBA" id="ARBA00022552"/>
    </source>
</evidence>
<feature type="compositionally biased region" description="Basic and acidic residues" evidence="16">
    <location>
        <begin position="696"/>
        <end position="712"/>
    </location>
</feature>
<dbReference type="Gene3D" id="3.40.1260.20">
    <property type="entry name" value="Ribonuclease E, catalytic domain"/>
    <property type="match status" value="1"/>
</dbReference>
<gene>
    <name evidence="15 18" type="primary">rne</name>
    <name evidence="18" type="ORF">QPM17_02485</name>
</gene>
<comment type="catalytic activity">
    <reaction evidence="15">
        <text>Endonucleolytic cleavage of single-stranded RNA in A- and U-rich regions.</text>
        <dbReference type="EC" id="3.1.26.12"/>
    </reaction>
</comment>
<feature type="region of interest" description="Disordered" evidence="16">
    <location>
        <begin position="573"/>
        <end position="1078"/>
    </location>
</feature>
<reference evidence="18 19" key="1">
    <citation type="submission" date="2023-06" db="EMBL/GenBank/DDBJ databases">
        <title>Marinobacter azerbaijanicus a moderately halophilic, isolated from Urmia Lake in Azerbaijan region of Iran.</title>
        <authorList>
            <person name="Sanchez-Porro C."/>
            <person name="Aghdam E.M."/>
            <person name="Saheb S.M."/>
            <person name="Tarhriz V."/>
            <person name="Kazemi E."/>
            <person name="Ammozegar M.A."/>
            <person name="Ventosa A."/>
            <person name="Hejazi M.S."/>
        </authorList>
    </citation>
    <scope>NUCLEOTIDE SEQUENCE [LARGE SCALE GENOMIC DNA]</scope>
    <source>
        <strain evidence="18 19">TBZ242</strain>
    </source>
</reference>
<dbReference type="RefSeq" id="WP_285388460.1">
    <property type="nucleotide sequence ID" value="NZ_JASSVS010000001.1"/>
</dbReference>
<keyword evidence="15" id="KW-0820">tRNA-binding</keyword>
<feature type="compositionally biased region" description="Low complexity" evidence="16">
    <location>
        <begin position="954"/>
        <end position="970"/>
    </location>
</feature>
<evidence type="ECO:0000256" key="15">
    <source>
        <dbReference type="HAMAP-Rule" id="MF_00970"/>
    </source>
</evidence>
<feature type="compositionally biased region" description="Basic and acidic residues" evidence="16">
    <location>
        <begin position="633"/>
        <end position="642"/>
    </location>
</feature>
<evidence type="ECO:0000256" key="14">
    <source>
        <dbReference type="ARBA" id="ARBA00023136"/>
    </source>
</evidence>
<dbReference type="SMART" id="SM00316">
    <property type="entry name" value="S1"/>
    <property type="match status" value="1"/>
</dbReference>
<evidence type="ECO:0000256" key="1">
    <source>
        <dbReference type="ARBA" id="ARBA00005663"/>
    </source>
</evidence>
<feature type="compositionally biased region" description="Basic and acidic residues" evidence="16">
    <location>
        <begin position="971"/>
        <end position="1035"/>
    </location>
</feature>
<feature type="compositionally biased region" description="Basic and acidic residues" evidence="16">
    <location>
        <begin position="794"/>
        <end position="808"/>
    </location>
</feature>
<feature type="binding site" evidence="15">
    <location>
        <position position="303"/>
    </location>
    <ligand>
        <name>Mg(2+)</name>
        <dbReference type="ChEBI" id="CHEBI:18420"/>
        <note>catalytic</note>
    </ligand>
</feature>
<keyword evidence="7 15" id="KW-0540">Nuclease</keyword>
<evidence type="ECO:0000256" key="12">
    <source>
        <dbReference type="ARBA" id="ARBA00022842"/>
    </source>
</evidence>
<dbReference type="CDD" id="cd04453">
    <property type="entry name" value="S1_RNase_E"/>
    <property type="match status" value="1"/>
</dbReference>
<dbReference type="GO" id="GO:0008995">
    <property type="term" value="F:ribonuclease E activity"/>
    <property type="evidence" value="ECO:0007669"/>
    <property type="project" value="UniProtKB-EC"/>
</dbReference>
<dbReference type="SUPFAM" id="SSF50249">
    <property type="entry name" value="Nucleic acid-binding proteins"/>
    <property type="match status" value="1"/>
</dbReference>
<feature type="compositionally biased region" description="Basic and acidic residues" evidence="16">
    <location>
        <begin position="1057"/>
        <end position="1078"/>
    </location>
</feature>
<keyword evidence="12 15" id="KW-0460">Magnesium</keyword>
<evidence type="ECO:0000256" key="3">
    <source>
        <dbReference type="ARBA" id="ARBA00022490"/>
    </source>
</evidence>
<keyword evidence="3 15" id="KW-0963">Cytoplasm</keyword>
<evidence type="ECO:0000256" key="6">
    <source>
        <dbReference type="ARBA" id="ARBA00022694"/>
    </source>
</evidence>
<evidence type="ECO:0000256" key="2">
    <source>
        <dbReference type="ARBA" id="ARBA00022475"/>
    </source>
</evidence>
<keyword evidence="2 15" id="KW-1003">Cell membrane</keyword>
<evidence type="ECO:0000256" key="16">
    <source>
        <dbReference type="SAM" id="MobiDB-lite"/>
    </source>
</evidence>
<feature type="binding site" evidence="15">
    <location>
        <position position="346"/>
    </location>
    <ligand>
        <name>Mg(2+)</name>
        <dbReference type="ChEBI" id="CHEBI:18420"/>
        <note>catalytic</note>
    </ligand>
</feature>
<evidence type="ECO:0000256" key="13">
    <source>
        <dbReference type="ARBA" id="ARBA00022884"/>
    </source>
</evidence>
<keyword evidence="9 15" id="KW-0699">rRNA-binding</keyword>
<dbReference type="Proteomes" id="UP001227964">
    <property type="component" value="Unassembled WGS sequence"/>
</dbReference>
<keyword evidence="5 15" id="KW-0698">rRNA processing</keyword>
<dbReference type="Gene3D" id="2.40.50.140">
    <property type="entry name" value="Nucleic acid-binding proteins"/>
    <property type="match status" value="1"/>
</dbReference>
<dbReference type="InterPro" id="IPR003029">
    <property type="entry name" value="S1_domain"/>
</dbReference>
<proteinExistence type="inferred from homology"/>
<feature type="binding site" evidence="15">
    <location>
        <position position="407"/>
    </location>
    <ligand>
        <name>Zn(2+)</name>
        <dbReference type="ChEBI" id="CHEBI:29105"/>
        <note>ligand shared between dimeric partners</note>
    </ligand>
</feature>
<comment type="subcellular location">
    <subcellularLocation>
        <location evidence="15">Cytoplasm</location>
    </subcellularLocation>
    <subcellularLocation>
        <location evidence="15">Cell inner membrane</location>
        <topology evidence="15">Peripheral membrane protein</topology>
        <orientation evidence="15">Cytoplasmic side</orientation>
    </subcellularLocation>
</comment>
<feature type="region of interest" description="Disordered" evidence="16">
    <location>
        <begin position="537"/>
        <end position="559"/>
    </location>
</feature>
<evidence type="ECO:0000313" key="18">
    <source>
        <dbReference type="EMBL" id="MDL0429977.1"/>
    </source>
</evidence>
<feature type="compositionally biased region" description="Basic and acidic residues" evidence="16">
    <location>
        <begin position="888"/>
        <end position="903"/>
    </location>
</feature>
<evidence type="ECO:0000256" key="9">
    <source>
        <dbReference type="ARBA" id="ARBA00022730"/>
    </source>
</evidence>
<dbReference type="Pfam" id="PF20833">
    <property type="entry name" value="RNase_E_G_Thio"/>
    <property type="match status" value="1"/>
</dbReference>
<keyword evidence="13 15" id="KW-0694">RNA-binding</keyword>
<feature type="compositionally biased region" description="Low complexity" evidence="16">
    <location>
        <begin position="782"/>
        <end position="793"/>
    </location>
</feature>
<comment type="cofactor">
    <cofactor evidence="15">
        <name>Mg(2+)</name>
        <dbReference type="ChEBI" id="CHEBI:18420"/>
    </cofactor>
    <text evidence="15">Binds 1 Mg(2+) ion per subunit.</text>
</comment>
<dbReference type="EMBL" id="JASSVS010000001">
    <property type="protein sequence ID" value="MDL0429977.1"/>
    <property type="molecule type" value="Genomic_DNA"/>
</dbReference>
<evidence type="ECO:0000256" key="10">
    <source>
        <dbReference type="ARBA" id="ARBA00022759"/>
    </source>
</evidence>
<feature type="compositionally biased region" description="Basic residues" evidence="16">
    <location>
        <begin position="904"/>
        <end position="918"/>
    </location>
</feature>
<comment type="similarity">
    <text evidence="1">Belongs to the RNase E/G family. RNase G subfamily.</text>
</comment>
<keyword evidence="4 15" id="KW-0997">Cell inner membrane</keyword>
<sequence>MKRMLINATHPEELRVALVDGQRLFDLDIESSSREQKKANIYKGRITRVEPSLEAAFVDFGADRHGFLPLKEISKEYFKKSPGQIEGKINIKDVVAEGQEVIIQVDKEERGNKGAALTTFISLAGRYLVLMPNNPRAGGISRRIEGDERAQLKEAMNDVQVPKSMGIIVRTAGIGRTTEELQWDLDYLVQFWEAITQAAGERKAPFLIHQESNVIIRAVRDYLRQDIGEVLIDASTVYEDVLNFVRAVMPSFENKIKLYKDEIPLFSRYQIEGQIETAFQREVKLPSGGSIVIDPTEALVSIDINSSRATKGHDIEETAFQTNLEAAEEIARQLRLRDMGGLIVIDFIDMTPAKHQREVEQKMREALEIDRARVQVGKISRFGLLEMSRQRLRPSLGETRSEVCPRCEGQGTIRGIESLALSIMRLIYEESSKEKTGQVRAVVPVAVATFLLNEKRKQLADIEARQEVEVVVVPAPHMETPHFEILRMRDDEAGVEHVSSYQVAQEYSEREEEIFEAPAAQPPVREQAAVKAIRPVAPAPTPAPTPEKSTAAAPAEPTESVFRKLGRKIADFFSGEEVIGEPPVKREQPSRPERDERRTQGRQERRKSRVARDDSRSGNRSGADRQASSNRSDSGRSEESRNRNRGANRTRGEGQSRGNQPQQSGAEKSAEGRKEGSRKDSQPQGRSQGQGRGKPQGRDQKDTREQKDKPDQQEATPQKAPAAEKPASDEKRRKPRRNRNRDGSPAETPASTPADRKTARSEKHQTDTQPEDQPEKPSSVQPAGAPDVAPAHAADNKPEEKAAEKPVPVEKPAGQEADTKAGPEEASPEQTTAQPSEPVTTESTESVKTDQQDAPAESPVAEDVSGADKADDTVADTAEKTSQGKTSTETKADVDTQGEEKPKRPARPRRSSARKPAAKKTEAATDAATDSADKAATKPAETGVETPAPKPAEPEQSATQAPAPEPATTDEPAKADAKSETDAGDRSSDKPKSEQEEPGPEKEEPKSEKEESKSEQEEPKPEREEKEKPADKAEEPAAEPEEPTHQEVPVTPGRAYNDPREVRKRQRAAEEAKKAGSN</sequence>
<comment type="subunit">
    <text evidence="15">Component of the RNA degradosome, which is a multiprotein complex involved in RNA processing and mRNA degradation. Within the RNA degradosome, RNase E assembles into a homotetramer formed by a dimer of dimers.</text>
</comment>
<comment type="similarity">
    <text evidence="15">Belongs to the RNase E/G family. RNase E subfamily.</text>
</comment>
<evidence type="ECO:0000313" key="19">
    <source>
        <dbReference type="Proteomes" id="UP001227964"/>
    </source>
</evidence>
<comment type="function">
    <text evidence="15">Endoribonuclease that plays a central role in RNA processing and decay. Required for the maturation of 5S and 16S rRNAs and the majority of tRNAs. Also involved in the degradation of most mRNAs.</text>
</comment>
<feature type="compositionally biased region" description="Polar residues" evidence="16">
    <location>
        <begin position="828"/>
        <end position="844"/>
    </location>
</feature>
<evidence type="ECO:0000256" key="7">
    <source>
        <dbReference type="ARBA" id="ARBA00022722"/>
    </source>
</evidence>
<dbReference type="InterPro" id="IPR019307">
    <property type="entry name" value="RNA-bd_AU-1/RNase_E/G"/>
</dbReference>
<dbReference type="InterPro" id="IPR012340">
    <property type="entry name" value="NA-bd_OB-fold"/>
</dbReference>
<dbReference type="EC" id="3.1.26.12" evidence="15"/>
<dbReference type="PROSITE" id="PS50126">
    <property type="entry name" value="S1"/>
    <property type="match status" value="1"/>
</dbReference>
<feature type="compositionally biased region" description="Basic and acidic residues" evidence="16">
    <location>
        <begin position="583"/>
        <end position="603"/>
    </location>
</feature>
<comment type="caution">
    <text evidence="18">The sequence shown here is derived from an EMBL/GenBank/DDBJ whole genome shotgun (WGS) entry which is preliminary data.</text>
</comment>
<keyword evidence="10 15" id="KW-0255">Endonuclease</keyword>
<evidence type="ECO:0000256" key="8">
    <source>
        <dbReference type="ARBA" id="ARBA00022723"/>
    </source>
</evidence>
<keyword evidence="14 15" id="KW-0472">Membrane</keyword>
<feature type="region of interest" description="Required for zinc-mediated homotetramerization and catalytic activity" evidence="15">
    <location>
        <begin position="404"/>
        <end position="407"/>
    </location>
</feature>
<accession>A0ABT7I753</accession>
<evidence type="ECO:0000256" key="4">
    <source>
        <dbReference type="ARBA" id="ARBA00022519"/>
    </source>
</evidence>
<keyword evidence="8 15" id="KW-0479">Metal-binding</keyword>
<feature type="compositionally biased region" description="Polar residues" evidence="16">
    <location>
        <begin position="656"/>
        <end position="666"/>
    </location>
</feature>
<dbReference type="NCBIfam" id="TIGR00757">
    <property type="entry name" value="RNaseEG"/>
    <property type="match status" value="1"/>
</dbReference>
<dbReference type="Pfam" id="PF10150">
    <property type="entry name" value="RNase_E_G"/>
    <property type="match status" value="1"/>
</dbReference>
<evidence type="ECO:0000259" key="17">
    <source>
        <dbReference type="PROSITE" id="PS50126"/>
    </source>
</evidence>
<feature type="compositionally biased region" description="Basic and acidic residues" evidence="16">
    <location>
        <begin position="754"/>
        <end position="766"/>
    </location>
</feature>
<dbReference type="Pfam" id="PF00575">
    <property type="entry name" value="S1"/>
    <property type="match status" value="1"/>
</dbReference>
<dbReference type="PANTHER" id="PTHR30001:SF1">
    <property type="entry name" value="RIBONUCLEASE E_G-LIKE PROTEIN, CHLOROPLASTIC"/>
    <property type="match status" value="1"/>
</dbReference>
<dbReference type="InterPro" id="IPR028878">
    <property type="entry name" value="RNase_E"/>
</dbReference>